<evidence type="ECO:0000313" key="3">
    <source>
        <dbReference type="Proteomes" id="UP000823908"/>
    </source>
</evidence>
<gene>
    <name evidence="2" type="ORF">H9908_03695</name>
</gene>
<name>A0A9D2UEI4_9MICC</name>
<comment type="caution">
    <text evidence="2">The sequence shown here is derived from an EMBL/GenBank/DDBJ whole genome shotgun (WGS) entry which is preliminary data.</text>
</comment>
<sequence>GGLMLHLDRVDPATGGTMAEMVDSAMATVRAVGRGDAPSTLRLYRPKPTVAFGRRDELNPRFAQARAAAVGRGFEPLVRTVGGHAAAYHSGCLVVDHFQKASDAVSGNHERYGIFGAMFAEALTSLGIPAGVGELPGEYCPGECSVWGQLPGGQRVKLIGTAQRVVAGAWWFSSGIVVTGADSLREVITDVYQALGLPLDPATVGAAADIEPLITVDDLEDAVIEAYESEGF</sequence>
<evidence type="ECO:0000259" key="1">
    <source>
        <dbReference type="PROSITE" id="PS51733"/>
    </source>
</evidence>
<dbReference type="AlphaFoldDB" id="A0A9D2UEI4"/>
<proteinExistence type="predicted"/>
<dbReference type="EMBL" id="DWUS01000088">
    <property type="protein sequence ID" value="HJD50957.1"/>
    <property type="molecule type" value="Genomic_DNA"/>
</dbReference>
<keyword evidence="2" id="KW-0436">Ligase</keyword>
<organism evidence="2 3">
    <name type="scientific">Candidatus Rothia avistercoris</name>
    <dbReference type="NCBI Taxonomy" id="2840479"/>
    <lineage>
        <taxon>Bacteria</taxon>
        <taxon>Bacillati</taxon>
        <taxon>Actinomycetota</taxon>
        <taxon>Actinomycetes</taxon>
        <taxon>Micrococcales</taxon>
        <taxon>Micrococcaceae</taxon>
        <taxon>Rothia</taxon>
    </lineage>
</organism>
<dbReference type="PROSITE" id="PS51733">
    <property type="entry name" value="BPL_LPL_CATALYTIC"/>
    <property type="match status" value="1"/>
</dbReference>
<feature type="domain" description="BPL/LPL catalytic" evidence="1">
    <location>
        <begin position="35"/>
        <end position="232"/>
    </location>
</feature>
<dbReference type="GO" id="GO:0016874">
    <property type="term" value="F:ligase activity"/>
    <property type="evidence" value="ECO:0007669"/>
    <property type="project" value="UniProtKB-KW"/>
</dbReference>
<reference evidence="2" key="1">
    <citation type="journal article" date="2021" name="PeerJ">
        <title>Extensive microbial diversity within the chicken gut microbiome revealed by metagenomics and culture.</title>
        <authorList>
            <person name="Gilroy R."/>
            <person name="Ravi A."/>
            <person name="Getino M."/>
            <person name="Pursley I."/>
            <person name="Horton D.L."/>
            <person name="Alikhan N.F."/>
            <person name="Baker D."/>
            <person name="Gharbi K."/>
            <person name="Hall N."/>
            <person name="Watson M."/>
            <person name="Adriaenssens E.M."/>
            <person name="Foster-Nyarko E."/>
            <person name="Jarju S."/>
            <person name="Secka A."/>
            <person name="Antonio M."/>
            <person name="Oren A."/>
            <person name="Chaudhuri R.R."/>
            <person name="La Ragione R."/>
            <person name="Hildebrand F."/>
            <person name="Pallen M.J."/>
        </authorList>
    </citation>
    <scope>NUCLEOTIDE SEQUENCE</scope>
    <source>
        <strain evidence="2">ChiHjej10B9-4811</strain>
    </source>
</reference>
<dbReference type="SUPFAM" id="SSF55681">
    <property type="entry name" value="Class II aaRS and biotin synthetases"/>
    <property type="match status" value="1"/>
</dbReference>
<protein>
    <submittedName>
        <fullName evidence="2">Lipoate--protein ligase family protein</fullName>
    </submittedName>
</protein>
<feature type="non-terminal residue" evidence="2">
    <location>
        <position position="1"/>
    </location>
</feature>
<dbReference type="Proteomes" id="UP000823908">
    <property type="component" value="Unassembled WGS sequence"/>
</dbReference>
<accession>A0A9D2UEI4</accession>
<dbReference type="InterPro" id="IPR045864">
    <property type="entry name" value="aa-tRNA-synth_II/BPL/LPL"/>
</dbReference>
<reference evidence="2" key="2">
    <citation type="submission" date="2021-04" db="EMBL/GenBank/DDBJ databases">
        <authorList>
            <person name="Gilroy R."/>
        </authorList>
    </citation>
    <scope>NUCLEOTIDE SEQUENCE</scope>
    <source>
        <strain evidence="2">ChiHjej10B9-4811</strain>
    </source>
</reference>
<dbReference type="InterPro" id="IPR004143">
    <property type="entry name" value="BPL_LPL_catalytic"/>
</dbReference>
<evidence type="ECO:0000313" key="2">
    <source>
        <dbReference type="EMBL" id="HJD50957.1"/>
    </source>
</evidence>
<dbReference type="Gene3D" id="3.30.930.10">
    <property type="entry name" value="Bira Bifunctional Protein, Domain 2"/>
    <property type="match status" value="1"/>
</dbReference>
<dbReference type="Pfam" id="PF21948">
    <property type="entry name" value="LplA-B_cat"/>
    <property type="match status" value="1"/>
</dbReference>